<dbReference type="PANTHER" id="PTHR15729:SF10">
    <property type="entry name" value="GTPASE-ACTIVATING PROTEIN CDGAPR"/>
    <property type="match status" value="1"/>
</dbReference>
<feature type="domain" description="SH3" evidence="5">
    <location>
        <begin position="46"/>
        <end position="109"/>
    </location>
</feature>
<keyword evidence="1 3" id="KW-0728">SH3 domain</keyword>
<reference evidence="6 7" key="1">
    <citation type="submission" date="2011-02" db="EMBL/GenBank/DDBJ databases">
        <title>The Genome Sequence of Sphaeroforma arctica JP610.</title>
        <authorList>
            <consortium name="The Broad Institute Genome Sequencing Platform"/>
            <person name="Russ C."/>
            <person name="Cuomo C."/>
            <person name="Young S.K."/>
            <person name="Zeng Q."/>
            <person name="Gargeya S."/>
            <person name="Alvarado L."/>
            <person name="Berlin A."/>
            <person name="Chapman S.B."/>
            <person name="Chen Z."/>
            <person name="Freedman E."/>
            <person name="Gellesch M."/>
            <person name="Goldberg J."/>
            <person name="Griggs A."/>
            <person name="Gujja S."/>
            <person name="Heilman E."/>
            <person name="Heiman D."/>
            <person name="Howarth C."/>
            <person name="Mehta T."/>
            <person name="Neiman D."/>
            <person name="Pearson M."/>
            <person name="Roberts A."/>
            <person name="Saif S."/>
            <person name="Shea T."/>
            <person name="Shenoy N."/>
            <person name="Sisk P."/>
            <person name="Stolte C."/>
            <person name="Sykes S."/>
            <person name="White J."/>
            <person name="Yandava C."/>
            <person name="Burger G."/>
            <person name="Gray M.W."/>
            <person name="Holland P.W.H."/>
            <person name="King N."/>
            <person name="Lang F.B.F."/>
            <person name="Roger A.J."/>
            <person name="Ruiz-Trillo I."/>
            <person name="Haas B."/>
            <person name="Nusbaum C."/>
            <person name="Birren B."/>
        </authorList>
    </citation>
    <scope>NUCLEOTIDE SEQUENCE [LARGE SCALE GENOMIC DNA]</scope>
    <source>
        <strain evidence="6 7">JP610</strain>
    </source>
</reference>
<organism evidence="6 7">
    <name type="scientific">Sphaeroforma arctica JP610</name>
    <dbReference type="NCBI Taxonomy" id="667725"/>
    <lineage>
        <taxon>Eukaryota</taxon>
        <taxon>Ichthyosporea</taxon>
        <taxon>Ichthyophonida</taxon>
        <taxon>Sphaeroforma</taxon>
    </lineage>
</organism>
<proteinExistence type="predicted"/>
<evidence type="ECO:0000259" key="5">
    <source>
        <dbReference type="PROSITE" id="PS50002"/>
    </source>
</evidence>
<protein>
    <recommendedName>
        <fullName evidence="5">SH3 domain-containing protein</fullName>
    </recommendedName>
</protein>
<evidence type="ECO:0000256" key="2">
    <source>
        <dbReference type="ARBA" id="ARBA00022468"/>
    </source>
</evidence>
<accession>A0A0L0FZD5</accession>
<dbReference type="GO" id="GO:0007264">
    <property type="term" value="P:small GTPase-mediated signal transduction"/>
    <property type="evidence" value="ECO:0007669"/>
    <property type="project" value="TreeGrafter"/>
</dbReference>
<dbReference type="AlphaFoldDB" id="A0A0L0FZD5"/>
<evidence type="ECO:0000313" key="7">
    <source>
        <dbReference type="Proteomes" id="UP000054560"/>
    </source>
</evidence>
<dbReference type="SMART" id="SM00326">
    <property type="entry name" value="SH3"/>
    <property type="match status" value="2"/>
</dbReference>
<dbReference type="Proteomes" id="UP000054560">
    <property type="component" value="Unassembled WGS sequence"/>
</dbReference>
<keyword evidence="2" id="KW-0343">GTPase activation</keyword>
<keyword evidence="7" id="KW-1185">Reference proteome</keyword>
<evidence type="ECO:0000256" key="1">
    <source>
        <dbReference type="ARBA" id="ARBA00022443"/>
    </source>
</evidence>
<feature type="compositionally biased region" description="Basic residues" evidence="4">
    <location>
        <begin position="124"/>
        <end position="133"/>
    </location>
</feature>
<sequence length="250" mass="27213">MERLSCLLAPPGPVVGCGVILSWLALDEKGQMITDKITGTSTINIPAFAFGRAVLPHTAVDATKELNIRVGDQIAVIDMREDEFDQLWLVKSNLQTGLVPASCIRLIEKICPPPVKNIEAPKSSAKRKSRHYNRPTIEHSVTLRDQSGTADDESEATAVKATETETRRKPGPFNGSRNSLSSISQSNNCTAIGAAIVLTEFVARQPGEISLKVGTVVSLLEADSTETMWKGKNSTCEVQHAYMYETHTHL</sequence>
<dbReference type="GeneID" id="25906023"/>
<name>A0A0L0FZD5_9EUKA</name>
<evidence type="ECO:0000313" key="6">
    <source>
        <dbReference type="EMBL" id="KNC82180.1"/>
    </source>
</evidence>
<feature type="region of interest" description="Disordered" evidence="4">
    <location>
        <begin position="118"/>
        <end position="180"/>
    </location>
</feature>
<dbReference type="GO" id="GO:0005096">
    <property type="term" value="F:GTPase activator activity"/>
    <property type="evidence" value="ECO:0007669"/>
    <property type="project" value="UniProtKB-KW"/>
</dbReference>
<dbReference type="InterPro" id="IPR001452">
    <property type="entry name" value="SH3_domain"/>
</dbReference>
<gene>
    <name evidence="6" type="ORF">SARC_05519</name>
</gene>
<dbReference type="STRING" id="667725.A0A0L0FZD5"/>
<evidence type="ECO:0000256" key="4">
    <source>
        <dbReference type="SAM" id="MobiDB-lite"/>
    </source>
</evidence>
<dbReference type="InterPro" id="IPR051576">
    <property type="entry name" value="PX-Rho_GAP"/>
</dbReference>
<dbReference type="SUPFAM" id="SSF50044">
    <property type="entry name" value="SH3-domain"/>
    <property type="match status" value="2"/>
</dbReference>
<evidence type="ECO:0000256" key="3">
    <source>
        <dbReference type="PROSITE-ProRule" id="PRU00192"/>
    </source>
</evidence>
<dbReference type="Gene3D" id="2.30.30.40">
    <property type="entry name" value="SH3 Domains"/>
    <property type="match status" value="1"/>
</dbReference>
<dbReference type="InterPro" id="IPR036028">
    <property type="entry name" value="SH3-like_dom_sf"/>
</dbReference>
<dbReference type="Pfam" id="PF14604">
    <property type="entry name" value="SH3_9"/>
    <property type="match status" value="1"/>
</dbReference>
<dbReference type="PANTHER" id="PTHR15729">
    <property type="entry name" value="CDC42 GTPASE-ACTIVATING PROTEIN"/>
    <property type="match status" value="1"/>
</dbReference>
<dbReference type="EMBL" id="KQ241951">
    <property type="protein sequence ID" value="KNC82180.1"/>
    <property type="molecule type" value="Genomic_DNA"/>
</dbReference>
<dbReference type="RefSeq" id="XP_014156082.1">
    <property type="nucleotide sequence ID" value="XM_014300607.1"/>
</dbReference>
<dbReference type="PROSITE" id="PS50002">
    <property type="entry name" value="SH3"/>
    <property type="match status" value="1"/>
</dbReference>